<dbReference type="GO" id="GO:0046982">
    <property type="term" value="F:protein heterodimerization activity"/>
    <property type="evidence" value="ECO:0007669"/>
    <property type="project" value="UniProtKB-ARBA"/>
</dbReference>
<evidence type="ECO:0000256" key="4">
    <source>
        <dbReference type="ARBA" id="ARBA00022902"/>
    </source>
</evidence>
<dbReference type="CDD" id="cd19715">
    <property type="entry name" value="bHLH_TS_amos_like"/>
    <property type="match status" value="1"/>
</dbReference>
<dbReference type="Pfam" id="PF00010">
    <property type="entry name" value="HLH"/>
    <property type="match status" value="1"/>
</dbReference>
<dbReference type="PROSITE" id="PS50888">
    <property type="entry name" value="BHLH"/>
    <property type="match status" value="1"/>
</dbReference>
<dbReference type="PANTHER" id="PTHR19290:SF162">
    <property type="entry name" value="TRANSCRIPTION FACTOR ATOH7"/>
    <property type="match status" value="1"/>
</dbReference>
<dbReference type="Gene3D" id="4.10.280.10">
    <property type="entry name" value="Helix-loop-helix DNA-binding domain"/>
    <property type="match status" value="1"/>
</dbReference>
<keyword evidence="2" id="KW-0217">Developmental protein</keyword>
<dbReference type="SUPFAM" id="SSF47459">
    <property type="entry name" value="HLH, helix-loop-helix DNA-binding domain"/>
    <property type="match status" value="1"/>
</dbReference>
<dbReference type="InterPro" id="IPR036638">
    <property type="entry name" value="HLH_DNA-bd_sf"/>
</dbReference>
<keyword evidence="5" id="KW-0805">Transcription regulation</keyword>
<dbReference type="GO" id="GO:0016360">
    <property type="term" value="P:sensory organ precursor cell fate determination"/>
    <property type="evidence" value="ECO:0007669"/>
    <property type="project" value="UniProtKB-ARBA"/>
</dbReference>
<keyword evidence="11" id="KW-1185">Reference proteome</keyword>
<dbReference type="GO" id="GO:0005634">
    <property type="term" value="C:nucleus"/>
    <property type="evidence" value="ECO:0007669"/>
    <property type="project" value="UniProtKB-SubCell"/>
</dbReference>
<dbReference type="PANTHER" id="PTHR19290">
    <property type="entry name" value="BASIC HELIX-LOOP-HELIX PROTEIN NEUROGENIN-RELATED"/>
    <property type="match status" value="1"/>
</dbReference>
<accession>A0A9Q0LYY6</accession>
<feature type="compositionally biased region" description="Low complexity" evidence="8">
    <location>
        <begin position="104"/>
        <end position="113"/>
    </location>
</feature>
<keyword evidence="7" id="KW-0539">Nucleus</keyword>
<evidence type="ECO:0000256" key="2">
    <source>
        <dbReference type="ARBA" id="ARBA00022473"/>
    </source>
</evidence>
<dbReference type="InterPro" id="IPR011598">
    <property type="entry name" value="bHLH_dom"/>
</dbReference>
<organism evidence="10 11">
    <name type="scientific">Blomia tropicalis</name>
    <name type="common">Mite</name>
    <dbReference type="NCBI Taxonomy" id="40697"/>
    <lineage>
        <taxon>Eukaryota</taxon>
        <taxon>Metazoa</taxon>
        <taxon>Ecdysozoa</taxon>
        <taxon>Arthropoda</taxon>
        <taxon>Chelicerata</taxon>
        <taxon>Arachnida</taxon>
        <taxon>Acari</taxon>
        <taxon>Acariformes</taxon>
        <taxon>Sarcoptiformes</taxon>
        <taxon>Astigmata</taxon>
        <taxon>Glycyphagoidea</taxon>
        <taxon>Echimyopodidae</taxon>
        <taxon>Blomia</taxon>
    </lineage>
</organism>
<dbReference type="AlphaFoldDB" id="A0A9Q0LYY6"/>
<evidence type="ECO:0000256" key="6">
    <source>
        <dbReference type="ARBA" id="ARBA00023163"/>
    </source>
</evidence>
<reference evidence="10" key="1">
    <citation type="submission" date="2022-12" db="EMBL/GenBank/DDBJ databases">
        <title>Genome assemblies of Blomia tropicalis.</title>
        <authorList>
            <person name="Cui Y."/>
        </authorList>
    </citation>
    <scope>NUCLEOTIDE SEQUENCE</scope>
    <source>
        <tissue evidence="10">Adult mites</tissue>
    </source>
</reference>
<evidence type="ECO:0000256" key="1">
    <source>
        <dbReference type="ARBA" id="ARBA00004123"/>
    </source>
</evidence>
<evidence type="ECO:0000313" key="11">
    <source>
        <dbReference type="Proteomes" id="UP001142055"/>
    </source>
</evidence>
<evidence type="ECO:0000313" key="10">
    <source>
        <dbReference type="EMBL" id="KAJ6216165.1"/>
    </source>
</evidence>
<dbReference type="FunFam" id="4.10.280.10:FF:000025">
    <property type="entry name" value="protein atonal homolog 7"/>
    <property type="match status" value="1"/>
</dbReference>
<keyword evidence="6" id="KW-0804">Transcription</keyword>
<feature type="region of interest" description="Disordered" evidence="8">
    <location>
        <begin position="85"/>
        <end position="143"/>
    </location>
</feature>
<protein>
    <recommendedName>
        <fullName evidence="9">BHLH domain-containing protein</fullName>
    </recommendedName>
</protein>
<dbReference type="InterPro" id="IPR050359">
    <property type="entry name" value="bHLH_transcription_factors"/>
</dbReference>
<evidence type="ECO:0000256" key="3">
    <source>
        <dbReference type="ARBA" id="ARBA00022782"/>
    </source>
</evidence>
<dbReference type="SMART" id="SM00353">
    <property type="entry name" value="HLH"/>
    <property type="match status" value="1"/>
</dbReference>
<evidence type="ECO:0000259" key="9">
    <source>
        <dbReference type="PROSITE" id="PS50888"/>
    </source>
</evidence>
<evidence type="ECO:0000256" key="5">
    <source>
        <dbReference type="ARBA" id="ARBA00023015"/>
    </source>
</evidence>
<feature type="domain" description="BHLH" evidence="9">
    <location>
        <begin position="152"/>
        <end position="204"/>
    </location>
</feature>
<evidence type="ECO:0000256" key="8">
    <source>
        <dbReference type="SAM" id="MobiDB-lite"/>
    </source>
</evidence>
<dbReference type="OMA" id="ENDPGTH"/>
<dbReference type="GO" id="GO:0045944">
    <property type="term" value="P:positive regulation of transcription by RNA polymerase II"/>
    <property type="evidence" value="ECO:0007669"/>
    <property type="project" value="TreeGrafter"/>
</dbReference>
<keyword evidence="3" id="KW-0221">Differentiation</keyword>
<dbReference type="GO" id="GO:0000981">
    <property type="term" value="F:DNA-binding transcription factor activity, RNA polymerase II-specific"/>
    <property type="evidence" value="ECO:0007669"/>
    <property type="project" value="TreeGrafter"/>
</dbReference>
<proteinExistence type="predicted"/>
<dbReference type="GO" id="GO:0061564">
    <property type="term" value="P:axon development"/>
    <property type="evidence" value="ECO:0007669"/>
    <property type="project" value="TreeGrafter"/>
</dbReference>
<comment type="subcellular location">
    <subcellularLocation>
        <location evidence="1">Nucleus</location>
    </subcellularLocation>
</comment>
<dbReference type="GO" id="GO:0070888">
    <property type="term" value="F:E-box binding"/>
    <property type="evidence" value="ECO:0007669"/>
    <property type="project" value="TreeGrafter"/>
</dbReference>
<comment type="caution">
    <text evidence="10">The sequence shown here is derived from an EMBL/GenBank/DDBJ whole genome shotgun (WGS) entry which is preliminary data.</text>
</comment>
<feature type="region of interest" description="Disordered" evidence="8">
    <location>
        <begin position="1"/>
        <end position="22"/>
    </location>
</feature>
<keyword evidence="4" id="KW-0524">Neurogenesis</keyword>
<dbReference type="EMBL" id="JAPWDV010000003">
    <property type="protein sequence ID" value="KAJ6216165.1"/>
    <property type="molecule type" value="Genomic_DNA"/>
</dbReference>
<sequence length="221" mass="25324">MLTLSDYPHLTNRTKTEDEENELYEMDRYRSSASSIDYNNSHHHRHNSSYPHHLNRFEYSTDTSEKDDSCPNTPTSLVFQLDSPFHRSISSPSNDCSNMSVTKPNGNNPNHSSSSRKRNEGNENKTTTTTTTKIRRKTSQTKTNVPQVVMRKRRVAANARERRRMHSLNSAFDRLRQVVPSIGDDRKLSKFETLQMAQSYILALSDLLGVADVESDQEMIA</sequence>
<name>A0A9Q0LYY6_BLOTA</name>
<gene>
    <name evidence="10" type="ORF">RDWZM_007322</name>
</gene>
<evidence type="ECO:0000256" key="7">
    <source>
        <dbReference type="ARBA" id="ARBA00023242"/>
    </source>
</evidence>
<dbReference type="Proteomes" id="UP001142055">
    <property type="component" value="Chromosome 3"/>
</dbReference>
<feature type="compositionally biased region" description="Polar residues" evidence="8">
    <location>
        <begin position="88"/>
        <end position="103"/>
    </location>
</feature>